<dbReference type="EMBL" id="JACCFM010000001">
    <property type="protein sequence ID" value="NYJ21379.1"/>
    <property type="molecule type" value="Genomic_DNA"/>
</dbReference>
<dbReference type="NCBIfam" id="TIGR00177">
    <property type="entry name" value="molyb_syn"/>
    <property type="match status" value="1"/>
</dbReference>
<feature type="domain" description="MoaB/Mog" evidence="3">
    <location>
        <begin position="25"/>
        <end position="174"/>
    </location>
</feature>
<dbReference type="GO" id="GO:0006777">
    <property type="term" value="P:Mo-molybdopterin cofactor biosynthetic process"/>
    <property type="evidence" value="ECO:0007669"/>
    <property type="project" value="UniProtKB-KW"/>
</dbReference>
<dbReference type="SMART" id="SM00852">
    <property type="entry name" value="MoCF_biosynth"/>
    <property type="match status" value="1"/>
</dbReference>
<keyword evidence="5" id="KW-1185">Reference proteome</keyword>
<dbReference type="Proteomes" id="UP000537260">
    <property type="component" value="Unassembled WGS sequence"/>
</dbReference>
<dbReference type="InterPro" id="IPR036425">
    <property type="entry name" value="MoaB/Mog-like_dom_sf"/>
</dbReference>
<evidence type="ECO:0000259" key="3">
    <source>
        <dbReference type="SMART" id="SM00852"/>
    </source>
</evidence>
<dbReference type="Gene3D" id="3.40.980.10">
    <property type="entry name" value="MoaB/Mog-like domain"/>
    <property type="match status" value="1"/>
</dbReference>
<evidence type="ECO:0000313" key="5">
    <source>
        <dbReference type="Proteomes" id="UP000537260"/>
    </source>
</evidence>
<dbReference type="PANTHER" id="PTHR43764:SF1">
    <property type="entry name" value="MOLYBDOPTERIN MOLYBDOTRANSFERASE"/>
    <property type="match status" value="1"/>
</dbReference>
<evidence type="ECO:0000313" key="4">
    <source>
        <dbReference type="EMBL" id="NYJ21379.1"/>
    </source>
</evidence>
<dbReference type="InterPro" id="IPR008284">
    <property type="entry name" value="MoCF_biosynth_CS"/>
</dbReference>
<evidence type="ECO:0000256" key="1">
    <source>
        <dbReference type="ARBA" id="ARBA00005046"/>
    </source>
</evidence>
<dbReference type="CDD" id="cd00886">
    <property type="entry name" value="MogA_MoaB"/>
    <property type="match status" value="1"/>
</dbReference>
<dbReference type="RefSeq" id="WP_179579981.1">
    <property type="nucleotide sequence ID" value="NZ_JACCFM010000001.1"/>
</dbReference>
<dbReference type="PANTHER" id="PTHR43764">
    <property type="entry name" value="MOLYBDENUM COFACTOR BIOSYNTHESIS"/>
    <property type="match status" value="1"/>
</dbReference>
<dbReference type="UniPathway" id="UPA00344"/>
<dbReference type="InterPro" id="IPR001453">
    <property type="entry name" value="MoaB/Mog_dom"/>
</dbReference>
<dbReference type="Pfam" id="PF00994">
    <property type="entry name" value="MoCF_biosynth"/>
    <property type="match status" value="1"/>
</dbReference>
<dbReference type="SUPFAM" id="SSF53218">
    <property type="entry name" value="Molybdenum cofactor biosynthesis proteins"/>
    <property type="match status" value="1"/>
</dbReference>
<comment type="pathway">
    <text evidence="1">Cofactor biosynthesis; molybdopterin biosynthesis.</text>
</comment>
<proteinExistence type="predicted"/>
<organism evidence="4 5">
    <name type="scientific">Glaciibacter psychrotolerans</name>
    <dbReference type="NCBI Taxonomy" id="670054"/>
    <lineage>
        <taxon>Bacteria</taxon>
        <taxon>Bacillati</taxon>
        <taxon>Actinomycetota</taxon>
        <taxon>Actinomycetes</taxon>
        <taxon>Micrococcales</taxon>
        <taxon>Microbacteriaceae</taxon>
        <taxon>Glaciibacter</taxon>
    </lineage>
</organism>
<sequence length="184" mass="18708">MTEQSPIPQSARAEADAVPDLVRAAVITVSDRSAGGQRADTSGPGAVTTLRENGYRVADAVVVPDGEAPVAEAIRFALGEGARLIITTGGTGISPRDLTPEGTRPLLTRELPGIAEALRREGARHTPLAVLSRGLVGLAGSGPDATQALVVNLPGSRAGVAEGLDVVLPLVPHILDQLDGGDHA</sequence>
<accession>A0A7Z0J7Z3</accession>
<protein>
    <submittedName>
        <fullName evidence="4">Molybdenum cofactor synthesis domain-containing protein</fullName>
    </submittedName>
</protein>
<name>A0A7Z0J7Z3_9MICO</name>
<dbReference type="PROSITE" id="PS01078">
    <property type="entry name" value="MOCF_BIOSYNTHESIS_1"/>
    <property type="match status" value="1"/>
</dbReference>
<dbReference type="AlphaFoldDB" id="A0A7Z0J7Z3"/>
<keyword evidence="2" id="KW-0501">Molybdenum cofactor biosynthesis</keyword>
<comment type="caution">
    <text evidence="4">The sequence shown here is derived from an EMBL/GenBank/DDBJ whole genome shotgun (WGS) entry which is preliminary data.</text>
</comment>
<evidence type="ECO:0000256" key="2">
    <source>
        <dbReference type="ARBA" id="ARBA00023150"/>
    </source>
</evidence>
<reference evidence="4 5" key="1">
    <citation type="submission" date="2020-07" db="EMBL/GenBank/DDBJ databases">
        <title>Sequencing the genomes of 1000 actinobacteria strains.</title>
        <authorList>
            <person name="Klenk H.-P."/>
        </authorList>
    </citation>
    <scope>NUCLEOTIDE SEQUENCE [LARGE SCALE GENOMIC DNA]</scope>
    <source>
        <strain evidence="4 5">LI1</strain>
    </source>
</reference>
<gene>
    <name evidence="4" type="ORF">HNR05_003170</name>
</gene>
<dbReference type="InterPro" id="IPR051920">
    <property type="entry name" value="MPT_Adenylyltrnsfr/MoaC-Rel"/>
</dbReference>